<feature type="compositionally biased region" description="Basic and acidic residues" evidence="1">
    <location>
        <begin position="93"/>
        <end position="104"/>
    </location>
</feature>
<organism evidence="2 3">
    <name type="scientific">Phanerochaete sordida</name>
    <dbReference type="NCBI Taxonomy" id="48140"/>
    <lineage>
        <taxon>Eukaryota</taxon>
        <taxon>Fungi</taxon>
        <taxon>Dikarya</taxon>
        <taxon>Basidiomycota</taxon>
        <taxon>Agaricomycotina</taxon>
        <taxon>Agaricomycetes</taxon>
        <taxon>Polyporales</taxon>
        <taxon>Phanerochaetaceae</taxon>
        <taxon>Phanerochaete</taxon>
    </lineage>
</organism>
<proteinExistence type="predicted"/>
<feature type="compositionally biased region" description="Polar residues" evidence="1">
    <location>
        <begin position="11"/>
        <end position="34"/>
    </location>
</feature>
<feature type="compositionally biased region" description="Low complexity" evidence="1">
    <location>
        <begin position="152"/>
        <end position="171"/>
    </location>
</feature>
<protein>
    <submittedName>
        <fullName evidence="2">Uncharacterized protein</fullName>
    </submittedName>
</protein>
<evidence type="ECO:0000313" key="2">
    <source>
        <dbReference type="EMBL" id="GJF00992.1"/>
    </source>
</evidence>
<dbReference type="AlphaFoldDB" id="A0A9P3LMZ8"/>
<dbReference type="EMBL" id="BPQB01000287">
    <property type="protein sequence ID" value="GJF00992.1"/>
    <property type="molecule type" value="Genomic_DNA"/>
</dbReference>
<feature type="compositionally biased region" description="Basic and acidic residues" evidence="1">
    <location>
        <begin position="132"/>
        <end position="141"/>
    </location>
</feature>
<accession>A0A9P3LMZ8</accession>
<reference evidence="2 3" key="1">
    <citation type="submission" date="2021-08" db="EMBL/GenBank/DDBJ databases">
        <title>Draft Genome Sequence of Phanerochaete sordida strain YK-624.</title>
        <authorList>
            <person name="Mori T."/>
            <person name="Dohra H."/>
            <person name="Suzuki T."/>
            <person name="Kawagishi H."/>
            <person name="Hirai H."/>
        </authorList>
    </citation>
    <scope>NUCLEOTIDE SEQUENCE [LARGE SCALE GENOMIC DNA]</scope>
    <source>
        <strain evidence="2 3">YK-624</strain>
    </source>
</reference>
<feature type="region of interest" description="Disordered" evidence="1">
    <location>
        <begin position="511"/>
        <end position="633"/>
    </location>
</feature>
<comment type="caution">
    <text evidence="2">The sequence shown here is derived from an EMBL/GenBank/DDBJ whole genome shotgun (WGS) entry which is preliminary data.</text>
</comment>
<sequence length="633" mass="68675">MFKAVARKASSGFSTGTSKGENPKTTGSSKNNNEAATPPNPPTKAAAKPAAATGPMPTATSPDEPTPISVSQAVPGAYREDFLRTGSSNQNLEKGKEVMRDERTPSIISLDSPLRNRTPVPAPTYGKAFPDPPRDLEEREFAQGPAKHSPIRTGSEGSGSRRSGRSSTQGSVVGRILRAEIDLPPSVADTPLGEVLKDSFELREENLSLAATLLTLSETPFDDGQVVKTEVEKDGVLVAKYSLSDPVFTFLKSVVDGFDSILDSLAEALERHKNPYRVNKHGLFSGQMREADSPLFLRIAFQELKARVGKGLQAVRQYIAEAVNVEVQGPPVSLSSLSEAWNQQTDRSLVMRRFLRHSRGLGRLTKNEQAQIAAGAPPARVLPTNHQYFEPRESPIEEEDEAVVEETLMEGMEEAEEEEEADFQLPSTVTVQRPARANCVQFQVSSASAFTSVASTRSPNVFESHGPRKGRRQSLLDRLATSEPLRTTESASIASGNNISFPFHMPSVGPNESISTARFPREAPPHLPSSQSGNPADATRQRSERSSEGAKALRSRRARKGEEKPQNKPHRGDRPGPESDSRRNDRGEPSGDQHSRATAEAASPKGGYGERAHKQQDGAAKPTRSKNTRQPSM</sequence>
<dbReference type="Proteomes" id="UP000703269">
    <property type="component" value="Unassembled WGS sequence"/>
</dbReference>
<feature type="compositionally biased region" description="Basic and acidic residues" evidence="1">
    <location>
        <begin position="539"/>
        <end position="548"/>
    </location>
</feature>
<feature type="compositionally biased region" description="Low complexity" evidence="1">
    <location>
        <begin position="43"/>
        <end position="62"/>
    </location>
</feature>
<evidence type="ECO:0000256" key="1">
    <source>
        <dbReference type="SAM" id="MobiDB-lite"/>
    </source>
</evidence>
<name>A0A9P3LMZ8_9APHY</name>
<feature type="compositionally biased region" description="Basic and acidic residues" evidence="1">
    <location>
        <begin position="560"/>
        <end position="597"/>
    </location>
</feature>
<gene>
    <name evidence="2" type="ORF">PsYK624_172960</name>
</gene>
<evidence type="ECO:0000313" key="3">
    <source>
        <dbReference type="Proteomes" id="UP000703269"/>
    </source>
</evidence>
<feature type="region of interest" description="Disordered" evidence="1">
    <location>
        <begin position="453"/>
        <end position="475"/>
    </location>
</feature>
<feature type="region of interest" description="Disordered" evidence="1">
    <location>
        <begin position="1"/>
        <end position="171"/>
    </location>
</feature>
<keyword evidence="3" id="KW-1185">Reference proteome</keyword>